<comment type="subcellular location">
    <subcellularLocation>
        <location evidence="1">Cell membrane</location>
        <topology evidence="1">Multi-pass membrane protein</topology>
    </subcellularLocation>
</comment>
<feature type="transmembrane region" description="Helical" evidence="7">
    <location>
        <begin position="205"/>
        <end position="229"/>
    </location>
</feature>
<dbReference type="Gene3D" id="1.20.1630.10">
    <property type="entry name" value="Formate dehydrogenase/DMSO reductase domain"/>
    <property type="match status" value="1"/>
</dbReference>
<dbReference type="GO" id="GO:0005886">
    <property type="term" value="C:plasma membrane"/>
    <property type="evidence" value="ECO:0007669"/>
    <property type="project" value="UniProtKB-SubCell"/>
</dbReference>
<keyword evidence="6 7" id="KW-0472">Membrane</keyword>
<evidence type="ECO:0000256" key="7">
    <source>
        <dbReference type="SAM" id="Phobius"/>
    </source>
</evidence>
<dbReference type="GO" id="GO:0009061">
    <property type="term" value="P:anaerobic respiration"/>
    <property type="evidence" value="ECO:0007669"/>
    <property type="project" value="TreeGrafter"/>
</dbReference>
<dbReference type="Pfam" id="PF03916">
    <property type="entry name" value="NrfD"/>
    <property type="match status" value="1"/>
</dbReference>
<name>A0A7V5PNR0_CALAY</name>
<evidence type="ECO:0000256" key="1">
    <source>
        <dbReference type="ARBA" id="ARBA00004651"/>
    </source>
</evidence>
<dbReference type="InterPro" id="IPR051817">
    <property type="entry name" value="FDH_cytochrome_b556_subunit"/>
</dbReference>
<feature type="transmembrane region" description="Helical" evidence="7">
    <location>
        <begin position="129"/>
        <end position="148"/>
    </location>
</feature>
<feature type="transmembrane region" description="Helical" evidence="7">
    <location>
        <begin position="309"/>
        <end position="326"/>
    </location>
</feature>
<keyword evidence="4 7" id="KW-0812">Transmembrane</keyword>
<dbReference type="AlphaFoldDB" id="A0A7V5PNR0"/>
<dbReference type="Proteomes" id="UP000886124">
    <property type="component" value="Unassembled WGS sequence"/>
</dbReference>
<feature type="transmembrane region" description="Helical" evidence="7">
    <location>
        <begin position="346"/>
        <end position="366"/>
    </location>
</feature>
<evidence type="ECO:0000256" key="3">
    <source>
        <dbReference type="ARBA" id="ARBA00022475"/>
    </source>
</evidence>
<dbReference type="InterPro" id="IPR005614">
    <property type="entry name" value="NrfD-like"/>
</dbReference>
<feature type="transmembrane region" description="Helical" evidence="7">
    <location>
        <begin position="168"/>
        <end position="193"/>
    </location>
</feature>
<proteinExistence type="inferred from homology"/>
<keyword evidence="3" id="KW-1003">Cell membrane</keyword>
<dbReference type="PANTHER" id="PTHR30074:SF4">
    <property type="entry name" value="NI_FE-HYDROGENASE 2 B-TYPE CYTOCHROME SUBUNIT-RELATED"/>
    <property type="match status" value="1"/>
</dbReference>
<evidence type="ECO:0000313" key="8">
    <source>
        <dbReference type="EMBL" id="HHJ52045.1"/>
    </source>
</evidence>
<feature type="transmembrane region" description="Helical" evidence="7">
    <location>
        <begin position="249"/>
        <end position="267"/>
    </location>
</feature>
<evidence type="ECO:0000256" key="2">
    <source>
        <dbReference type="ARBA" id="ARBA00008929"/>
    </source>
</evidence>
<feature type="transmembrane region" description="Helical" evidence="7">
    <location>
        <begin position="21"/>
        <end position="41"/>
    </location>
</feature>
<protein>
    <submittedName>
        <fullName evidence="8">Ni/Fe-hydrogenase cytochrome b subunit</fullName>
    </submittedName>
</protein>
<feature type="transmembrane region" description="Helical" evidence="7">
    <location>
        <begin position="53"/>
        <end position="78"/>
    </location>
</feature>
<dbReference type="EMBL" id="DROD01000181">
    <property type="protein sequence ID" value="HHJ52045.1"/>
    <property type="molecule type" value="Genomic_DNA"/>
</dbReference>
<comment type="similarity">
    <text evidence="2">Belongs to the NrfD family.</text>
</comment>
<reference evidence="8" key="1">
    <citation type="journal article" date="2020" name="mSystems">
        <title>Genome- and Community-Level Interaction Insights into Carbon Utilization and Element Cycling Functions of Hydrothermarchaeota in Hydrothermal Sediment.</title>
        <authorList>
            <person name="Zhou Z."/>
            <person name="Liu Y."/>
            <person name="Xu W."/>
            <person name="Pan J."/>
            <person name="Luo Z.H."/>
            <person name="Li M."/>
        </authorList>
    </citation>
    <scope>NUCLEOTIDE SEQUENCE [LARGE SCALE GENOMIC DNA]</scope>
    <source>
        <strain evidence="8">HyVt-527</strain>
    </source>
</reference>
<evidence type="ECO:0000256" key="5">
    <source>
        <dbReference type="ARBA" id="ARBA00022989"/>
    </source>
</evidence>
<feature type="transmembrane region" description="Helical" evidence="7">
    <location>
        <begin position="90"/>
        <end position="109"/>
    </location>
</feature>
<feature type="transmembrane region" description="Helical" evidence="7">
    <location>
        <begin position="273"/>
        <end position="297"/>
    </location>
</feature>
<accession>A0A7V5PNR0</accession>
<sequence length="378" mass="42744">MSNLKPLGGKIWTTPFKILTALAIIAAVLIIKRFIFGLGSVTNLNDGYPWGLWIVYDVVTGTAIACGGYAMAMLVYIFNRWEYHPLVRSALVTSIFGYTLAGLAIFIDVGRYWQLYNVFIPPYANPNSVMFEVASCISLYIIVMWIEFSPAYFEAKQKTNWLKVLRKVMFFFIALGVLLPTMHQSSLGSLMIAMGEKLSPLWQTMFIPLLFLITAITMGYAIVIFESIFSAVNFKRPIETGMLARLSRLIPWLTIAYLVIRLGVIIGNGNAGLIFAFDLDSVMFLIEMVLFLIPTVLLLSEERRGKPRFLFVSAACYLLAGSLYRFDTFLVAFHPGHGYRYFPAAQEILITLGIIAFEIMLYLIFVKRFPVYPEVKHA</sequence>
<evidence type="ECO:0000256" key="4">
    <source>
        <dbReference type="ARBA" id="ARBA00022692"/>
    </source>
</evidence>
<comment type="caution">
    <text evidence="8">The sequence shown here is derived from an EMBL/GenBank/DDBJ whole genome shotgun (WGS) entry which is preliminary data.</text>
</comment>
<gene>
    <name evidence="8" type="primary">hybB</name>
    <name evidence="8" type="ORF">ENJ89_02515</name>
</gene>
<keyword evidence="5 7" id="KW-1133">Transmembrane helix</keyword>
<evidence type="ECO:0000256" key="6">
    <source>
        <dbReference type="ARBA" id="ARBA00023136"/>
    </source>
</evidence>
<dbReference type="NCBIfam" id="NF008133">
    <property type="entry name" value="PRK10881.1"/>
    <property type="match status" value="1"/>
</dbReference>
<organism evidence="8">
    <name type="scientific">Caldithrix abyssi</name>
    <dbReference type="NCBI Taxonomy" id="187145"/>
    <lineage>
        <taxon>Bacteria</taxon>
        <taxon>Pseudomonadati</taxon>
        <taxon>Calditrichota</taxon>
        <taxon>Calditrichia</taxon>
        <taxon>Calditrichales</taxon>
        <taxon>Calditrichaceae</taxon>
        <taxon>Caldithrix</taxon>
    </lineage>
</organism>
<dbReference type="PANTHER" id="PTHR30074">
    <property type="entry name" value="FORMATE DEHYDROGENASE, NITRATE-INDUCIBLE, CYTOCHROME B556 FDN SUBUNIT"/>
    <property type="match status" value="1"/>
</dbReference>